<dbReference type="Proteomes" id="UP000749559">
    <property type="component" value="Unassembled WGS sequence"/>
</dbReference>
<dbReference type="InterPro" id="IPR003961">
    <property type="entry name" value="FN3_dom"/>
</dbReference>
<dbReference type="InterPro" id="IPR036116">
    <property type="entry name" value="FN3_sf"/>
</dbReference>
<dbReference type="SUPFAM" id="SSF49265">
    <property type="entry name" value="Fibronectin type III"/>
    <property type="match status" value="1"/>
</dbReference>
<feature type="compositionally biased region" description="Low complexity" evidence="4">
    <location>
        <begin position="787"/>
        <end position="798"/>
    </location>
</feature>
<dbReference type="InterPro" id="IPR050541">
    <property type="entry name" value="LRR_TM_domain-containing"/>
</dbReference>
<accession>A0A8J1TSE3</accession>
<dbReference type="SUPFAM" id="SSF52058">
    <property type="entry name" value="L domain-like"/>
    <property type="match status" value="1"/>
</dbReference>
<protein>
    <submittedName>
        <fullName evidence="7">Uncharacterized protein</fullName>
    </submittedName>
</protein>
<dbReference type="PANTHER" id="PTHR24369">
    <property type="entry name" value="ANTIGEN BSP, PUTATIVE-RELATED"/>
    <property type="match status" value="1"/>
</dbReference>
<dbReference type="PROSITE" id="PS51450">
    <property type="entry name" value="LRR"/>
    <property type="match status" value="2"/>
</dbReference>
<organism evidence="7 8">
    <name type="scientific">Owenia fusiformis</name>
    <name type="common">Polychaete worm</name>
    <dbReference type="NCBI Taxonomy" id="6347"/>
    <lineage>
        <taxon>Eukaryota</taxon>
        <taxon>Metazoa</taxon>
        <taxon>Spiralia</taxon>
        <taxon>Lophotrochozoa</taxon>
        <taxon>Annelida</taxon>
        <taxon>Polychaeta</taxon>
        <taxon>Sedentaria</taxon>
        <taxon>Canalipalpata</taxon>
        <taxon>Sabellida</taxon>
        <taxon>Oweniida</taxon>
        <taxon>Oweniidae</taxon>
        <taxon>Owenia</taxon>
    </lineage>
</organism>
<dbReference type="SMART" id="SM00369">
    <property type="entry name" value="LRR_TYP"/>
    <property type="match status" value="4"/>
</dbReference>
<evidence type="ECO:0000256" key="3">
    <source>
        <dbReference type="ARBA" id="ARBA00022737"/>
    </source>
</evidence>
<evidence type="ECO:0000256" key="5">
    <source>
        <dbReference type="SAM" id="Phobius"/>
    </source>
</evidence>
<keyword evidence="1" id="KW-0433">Leucine-rich repeat</keyword>
<dbReference type="InterPro" id="IPR003591">
    <property type="entry name" value="Leu-rich_rpt_typical-subtyp"/>
</dbReference>
<keyword evidence="5" id="KW-1133">Transmembrane helix</keyword>
<dbReference type="InterPro" id="IPR001611">
    <property type="entry name" value="Leu-rich_rpt"/>
</dbReference>
<dbReference type="OrthoDB" id="4691307at2759"/>
<feature type="chain" id="PRO_5043557387" evidence="6">
    <location>
        <begin position="27"/>
        <end position="821"/>
    </location>
</feature>
<feature type="compositionally biased region" description="Polar residues" evidence="4">
    <location>
        <begin position="799"/>
        <end position="813"/>
    </location>
</feature>
<proteinExistence type="predicted"/>
<evidence type="ECO:0000313" key="8">
    <source>
        <dbReference type="Proteomes" id="UP000749559"/>
    </source>
</evidence>
<feature type="region of interest" description="Disordered" evidence="4">
    <location>
        <begin position="602"/>
        <end position="821"/>
    </location>
</feature>
<dbReference type="InterPro" id="IPR032675">
    <property type="entry name" value="LRR_dom_sf"/>
</dbReference>
<feature type="region of interest" description="Disordered" evidence="4">
    <location>
        <begin position="475"/>
        <end position="504"/>
    </location>
</feature>
<feature type="compositionally biased region" description="Basic and acidic residues" evidence="4">
    <location>
        <begin position="724"/>
        <end position="735"/>
    </location>
</feature>
<feature type="compositionally biased region" description="Acidic residues" evidence="4">
    <location>
        <begin position="755"/>
        <end position="769"/>
    </location>
</feature>
<keyword evidence="3" id="KW-0677">Repeat</keyword>
<dbReference type="InterPro" id="IPR013783">
    <property type="entry name" value="Ig-like_fold"/>
</dbReference>
<feature type="compositionally biased region" description="Basic and acidic residues" evidence="4">
    <location>
        <begin position="618"/>
        <end position="645"/>
    </location>
</feature>
<dbReference type="CDD" id="cd00063">
    <property type="entry name" value="FN3"/>
    <property type="match status" value="1"/>
</dbReference>
<evidence type="ECO:0000256" key="6">
    <source>
        <dbReference type="SAM" id="SignalP"/>
    </source>
</evidence>
<feature type="compositionally biased region" description="Basic and acidic residues" evidence="4">
    <location>
        <begin position="770"/>
        <end position="782"/>
    </location>
</feature>
<sequence>MDSCYIRFLACVLCVTLSLYVTPVVTQTCPDECVCNENIKEMNCSYRGLDKLPILRTDTQRLILRGNNLIQIGDLAFNRLTDLQYLDLSENMISTISGSAFSGLRSLDYLNLANNGLGSLNVYLFDDLVSLQDLDLSSNRFNSLDITSFQYCKVLEKLNLRKNRFTTYILTVVNTIGSLNYLDLSENLLAGSFIGVAQFTQLKYLNVLLMSSSGVDLFSTSTFSGLNQLQRLDLSGNTLQALSPEVLTYVPNLWQLGLNGNTFRCDSTLDSLKNYIVEKGINIFDEFTCVLGNGTRTDVKVTHYTVQVCEDGSTPTVPTSCTGTTLNVKVTSVFDTAVAVSWTPNGLIALPNTRLIVDIRQFNSNSNSTLNIPAENGSMLLTGLRSNTGYVTCFTFEFCRLSSCVDVMTTGGVAVVPQTQMSHEKNVAITLSVILTFLITVLLMLLLGYLLLRRNPEAMEHIEAPVKVSNLPIWRNRNNETPESPKRNGDVDHDDTTNTDPGLEKKTFDWEKMKFWNKLRHDPNDPEAGFDMQKLMFWKRFRRDNEEAPPPPVRNLEEPAIHRELNRMEIDDGDMWEGEQWDDDFYDDPIQVNKSKLSTVSAFTNSGYNNGEEIYQNVDEKRDSDDRKYLELKRDSEGNLEEPKTQGKAKPNAYTGMKTKRGSSVEILSNPKYDTQSSSSSLNERGPLPPIPAPMQEDQEVYEEPVPTLPRSQIANISAMKKMGKVEDLSKDSKLSEQPSYAEYDDSGNAASPEWEPEDVYETFDDEDQMDGKTHKDKHTASDKPNTTKNNNTVNNKTAQSNTKRTLAYLSNMQKRESSDA</sequence>
<dbReference type="AlphaFoldDB" id="A0A8J1TSE3"/>
<name>A0A8J1TSE3_OWEFU</name>
<feature type="compositionally biased region" description="Basic and acidic residues" evidence="4">
    <location>
        <begin position="477"/>
        <end position="504"/>
    </location>
</feature>
<evidence type="ECO:0000313" key="7">
    <source>
        <dbReference type="EMBL" id="CAH1776231.1"/>
    </source>
</evidence>
<keyword evidence="5" id="KW-0812">Transmembrane</keyword>
<comment type="caution">
    <text evidence="7">The sequence shown here is derived from an EMBL/GenBank/DDBJ whole genome shotgun (WGS) entry which is preliminary data.</text>
</comment>
<dbReference type="PANTHER" id="PTHR24369:SF210">
    <property type="entry name" value="CHAOPTIN-RELATED"/>
    <property type="match status" value="1"/>
</dbReference>
<dbReference type="EMBL" id="CAIIXF020000001">
    <property type="protein sequence ID" value="CAH1776231.1"/>
    <property type="molecule type" value="Genomic_DNA"/>
</dbReference>
<gene>
    <name evidence="7" type="ORF">OFUS_LOCUS3425</name>
</gene>
<dbReference type="Gene3D" id="2.60.40.10">
    <property type="entry name" value="Immunoglobulins"/>
    <property type="match status" value="1"/>
</dbReference>
<keyword evidence="8" id="KW-1185">Reference proteome</keyword>
<feature type="transmembrane region" description="Helical" evidence="5">
    <location>
        <begin position="427"/>
        <end position="452"/>
    </location>
</feature>
<keyword evidence="2 6" id="KW-0732">Signal</keyword>
<evidence type="ECO:0000256" key="2">
    <source>
        <dbReference type="ARBA" id="ARBA00022729"/>
    </source>
</evidence>
<evidence type="ECO:0000256" key="4">
    <source>
        <dbReference type="SAM" id="MobiDB-lite"/>
    </source>
</evidence>
<feature type="signal peptide" evidence="6">
    <location>
        <begin position="1"/>
        <end position="26"/>
    </location>
</feature>
<reference evidence="7" key="1">
    <citation type="submission" date="2022-03" db="EMBL/GenBank/DDBJ databases">
        <authorList>
            <person name="Martin C."/>
        </authorList>
    </citation>
    <scope>NUCLEOTIDE SEQUENCE</scope>
</reference>
<dbReference type="Gene3D" id="3.80.10.10">
    <property type="entry name" value="Ribonuclease Inhibitor"/>
    <property type="match status" value="2"/>
</dbReference>
<dbReference type="Pfam" id="PF13855">
    <property type="entry name" value="LRR_8"/>
    <property type="match status" value="3"/>
</dbReference>
<keyword evidence="5" id="KW-0472">Membrane</keyword>
<dbReference type="GO" id="GO:0005886">
    <property type="term" value="C:plasma membrane"/>
    <property type="evidence" value="ECO:0007669"/>
    <property type="project" value="TreeGrafter"/>
</dbReference>
<evidence type="ECO:0000256" key="1">
    <source>
        <dbReference type="ARBA" id="ARBA00022614"/>
    </source>
</evidence>
<feature type="compositionally biased region" description="Polar residues" evidence="4">
    <location>
        <begin position="672"/>
        <end position="683"/>
    </location>
</feature>